<feature type="transmembrane region" description="Helical" evidence="1">
    <location>
        <begin position="119"/>
        <end position="145"/>
    </location>
</feature>
<dbReference type="AlphaFoldDB" id="A0AAX2CMF7"/>
<feature type="transmembrane region" description="Helical" evidence="1">
    <location>
        <begin position="79"/>
        <end position="99"/>
    </location>
</feature>
<keyword evidence="1" id="KW-1133">Transmembrane helix</keyword>
<dbReference type="GO" id="GO:0016020">
    <property type="term" value="C:membrane"/>
    <property type="evidence" value="ECO:0007669"/>
    <property type="project" value="UniProtKB-SubCell"/>
</dbReference>
<dbReference type="Pfam" id="PF14378">
    <property type="entry name" value="PAP2_3"/>
    <property type="match status" value="1"/>
</dbReference>
<name>A0AAX2CMF7_9BACI</name>
<gene>
    <name evidence="3" type="ORF">BCB44BAC_04036</name>
</gene>
<comment type="caution">
    <text evidence="3">The sequence shown here is derived from an EMBL/GenBank/DDBJ whole genome shotgun (WGS) entry which is preliminary data.</text>
</comment>
<dbReference type="Proteomes" id="UP000242164">
    <property type="component" value="Unassembled WGS sequence"/>
</dbReference>
<evidence type="ECO:0000259" key="2">
    <source>
        <dbReference type="Pfam" id="PF14378"/>
    </source>
</evidence>
<proteinExistence type="predicted"/>
<evidence type="ECO:0000256" key="1">
    <source>
        <dbReference type="SAM" id="Phobius"/>
    </source>
</evidence>
<dbReference type="GeneID" id="33898843"/>
<dbReference type="RefSeq" id="WP_012096041.1">
    <property type="nucleotide sequence ID" value="NZ_CP024101.1"/>
</dbReference>
<reference evidence="3 4" key="1">
    <citation type="submission" date="2016-08" db="EMBL/GenBank/DDBJ databases">
        <authorList>
            <person name="Loux V."/>
            <person name="Rue O."/>
        </authorList>
    </citation>
    <scope>NUCLEOTIDE SEQUENCE [LARGE SCALE GENOMIC DNA]</scope>
    <source>
        <strain evidence="3 4">AFSSA_08CEB44bac</strain>
    </source>
</reference>
<accession>A0AAX2CMF7</accession>
<evidence type="ECO:0000313" key="4">
    <source>
        <dbReference type="Proteomes" id="UP000242164"/>
    </source>
</evidence>
<sequence>MRKYKLSSFLPLTYILLLVLVSPLYDVLNKSSAHAVDVTTIVDDWIPFVKVFIIPYLIWFPYLYGALIYYCFADRKQYYVTLSGIILGKLTCFSIYYFWQTTVPRPAVVGTDLFSNLVRYIYSIDQPVNCFPSIHVLTTFVIMLAAFKRREQHKWEYYLLTFFGMLIILSTLFTKQHAFIDAVSGITLASILYFSIQLLLVNRYSGITISVKQSYKVNQ</sequence>
<feature type="domain" description="Inositolphosphotransferase Aur1/Ipt1" evidence="2">
    <location>
        <begin position="58"/>
        <end position="193"/>
    </location>
</feature>
<evidence type="ECO:0000313" key="3">
    <source>
        <dbReference type="EMBL" id="SCM04835.1"/>
    </source>
</evidence>
<protein>
    <submittedName>
        <fullName evidence="3">PAP2 family protein</fullName>
    </submittedName>
</protein>
<feature type="transmembrane region" description="Helical" evidence="1">
    <location>
        <begin position="51"/>
        <end position="72"/>
    </location>
</feature>
<feature type="transmembrane region" description="Helical" evidence="1">
    <location>
        <begin position="179"/>
        <end position="201"/>
    </location>
</feature>
<feature type="transmembrane region" description="Helical" evidence="1">
    <location>
        <begin position="157"/>
        <end position="173"/>
    </location>
</feature>
<keyword evidence="1" id="KW-0472">Membrane</keyword>
<dbReference type="EMBL" id="FMIK01000052">
    <property type="protein sequence ID" value="SCM04835.1"/>
    <property type="molecule type" value="Genomic_DNA"/>
</dbReference>
<keyword evidence="1" id="KW-0812">Transmembrane</keyword>
<organism evidence="3 4">
    <name type="scientific">Bacillus cytotoxicus</name>
    <dbReference type="NCBI Taxonomy" id="580165"/>
    <lineage>
        <taxon>Bacteria</taxon>
        <taxon>Bacillati</taxon>
        <taxon>Bacillota</taxon>
        <taxon>Bacilli</taxon>
        <taxon>Bacillales</taxon>
        <taxon>Bacillaceae</taxon>
        <taxon>Bacillus</taxon>
        <taxon>Bacillus cereus group</taxon>
    </lineage>
</organism>
<dbReference type="InterPro" id="IPR026841">
    <property type="entry name" value="Aur1/Ipt1"/>
</dbReference>